<dbReference type="Gene3D" id="3.40.50.1820">
    <property type="entry name" value="alpha/beta hydrolase"/>
    <property type="match status" value="1"/>
</dbReference>
<dbReference type="AlphaFoldDB" id="A0AAT9F7A8"/>
<dbReference type="GO" id="GO:0052689">
    <property type="term" value="F:carboxylic ester hydrolase activity"/>
    <property type="evidence" value="ECO:0007669"/>
    <property type="project" value="UniProtKB-KW"/>
</dbReference>
<reference evidence="4" key="4">
    <citation type="submission" date="2024-06" db="EMBL/GenBank/DDBJ databases">
        <authorList>
            <consortium name="Mycoplasma californicum genome sequencing consortium"/>
            <person name="Hata E."/>
            <person name="Tanaka K."/>
            <person name="Tamamura Y."/>
        </authorList>
    </citation>
    <scope>NUCLEOTIDE SEQUENCE</scope>
    <source>
        <strain evidence="4">HAZ160_1</strain>
    </source>
</reference>
<dbReference type="InterPro" id="IPR029058">
    <property type="entry name" value="AB_hydrolase_fold"/>
</dbReference>
<keyword evidence="2" id="KW-0378">Hydrolase</keyword>
<dbReference type="GO" id="GO:0016020">
    <property type="term" value="C:membrane"/>
    <property type="evidence" value="ECO:0007669"/>
    <property type="project" value="TreeGrafter"/>
</dbReference>
<sequence>MIRKTIQLNTETISYLTDDELGNIIVLFLHGFGDEAQRALSLFNSKDRIYSIIAPDFPGCGQSSNNVVTPSIEYYCQIISEFVEKTLPNRKIYIVTHSLGTIPGLKTALSNPNIIHIFGVAPLMPRDENPETIALRTKWMLPSTAEEWYESQLRLFCDEDDDWITTPSVKNKILSTPKSFYSERSKRFSKLATQIFDMNLIKQIYSNFYSKQNNFTAFISKKDQYFDFSRAEKYINLYNVSTCELNDSGHAMFYKNTQKIHKYINNFIIKKEGLY</sequence>
<gene>
    <name evidence="4" type="primary">mhpC</name>
    <name evidence="4" type="ORF">MCAL160_0003</name>
</gene>
<evidence type="ECO:0000256" key="2">
    <source>
        <dbReference type="ARBA" id="ARBA00022487"/>
    </source>
</evidence>
<evidence type="ECO:0000259" key="3">
    <source>
        <dbReference type="Pfam" id="PF00561"/>
    </source>
</evidence>
<dbReference type="RefSeq" id="WP_052461984.1">
    <property type="nucleotide sequence ID" value="NZ_AP013353.1"/>
</dbReference>
<keyword evidence="2" id="KW-0719">Serine esterase</keyword>
<accession>A0AAT9F7A8</accession>
<reference evidence="4" key="3">
    <citation type="journal article" date="2019" name="Vet. Microbiol.">
        <title>Mutations associated with change of susceptibility to lincosamides and/or macrolides in field and laboratory-derived Mycoplasma californicum strains in Japan, and development of a rapid detection method for these mutations.</title>
        <authorList>
            <person name="Hata E."/>
            <person name="Nagai K."/>
            <person name="Murakami K."/>
        </authorList>
    </citation>
    <scope>NUCLEOTIDE SEQUENCE</scope>
    <source>
        <strain evidence="4">HAZ160_1</strain>
    </source>
</reference>
<name>A0AAT9F7A8_9BACT</name>
<dbReference type="PANTHER" id="PTHR43798:SF33">
    <property type="entry name" value="HYDROLASE, PUTATIVE (AFU_ORTHOLOGUE AFUA_2G14860)-RELATED"/>
    <property type="match status" value="1"/>
</dbReference>
<proteinExistence type="inferred from homology"/>
<reference evidence="4" key="2">
    <citation type="journal article" date="2014" name="Genome Announc.">
        <title>Complete Genome Sequence of Mycoplasma californicum Strain HAZ160_1 from Bovine Mastitic Milk in Japan.</title>
        <authorList>
            <person name="Hata E."/>
            <person name="Murakami K."/>
        </authorList>
    </citation>
    <scope>NUCLEOTIDE SEQUENCE</scope>
    <source>
        <strain evidence="4">HAZ160_1</strain>
    </source>
</reference>
<organism evidence="4">
    <name type="scientific">Mycoplasmopsis californica HAZ160_1</name>
    <dbReference type="NCBI Taxonomy" id="1397850"/>
    <lineage>
        <taxon>Bacteria</taxon>
        <taxon>Bacillati</taxon>
        <taxon>Mycoplasmatota</taxon>
        <taxon>Mycoplasmoidales</taxon>
        <taxon>Metamycoplasmataceae</taxon>
        <taxon>Mycoplasmopsis</taxon>
    </lineage>
</organism>
<dbReference type="KEGG" id="mcm:MCAL160_0003"/>
<evidence type="ECO:0000256" key="1">
    <source>
        <dbReference type="ARBA" id="ARBA00006989"/>
    </source>
</evidence>
<protein>
    <submittedName>
        <fullName evidence="4">Esterase/lipase</fullName>
    </submittedName>
</protein>
<dbReference type="InterPro" id="IPR050266">
    <property type="entry name" value="AB_hydrolase_sf"/>
</dbReference>
<dbReference type="PANTHER" id="PTHR43798">
    <property type="entry name" value="MONOACYLGLYCEROL LIPASE"/>
    <property type="match status" value="1"/>
</dbReference>
<reference evidence="4" key="1">
    <citation type="journal article" date="2014" name="Appl. Environ. Microbiol.">
        <title>Molecular Epidemiology of Cases of Mycoplasma californicum Infection in Japan.</title>
        <authorList>
            <person name="Hata E."/>
            <person name="Suzuki K."/>
            <person name="Hanyu H."/>
            <person name="Itoh M."/>
            <person name="Higuchi H."/>
            <person name="Kobayashi H."/>
        </authorList>
    </citation>
    <scope>NUCLEOTIDE SEQUENCE</scope>
    <source>
        <strain evidence="4">HAZ160_1</strain>
    </source>
</reference>
<dbReference type="SUPFAM" id="SSF53474">
    <property type="entry name" value="alpha/beta-Hydrolases"/>
    <property type="match status" value="1"/>
</dbReference>
<dbReference type="InterPro" id="IPR000073">
    <property type="entry name" value="AB_hydrolase_1"/>
</dbReference>
<evidence type="ECO:0000313" key="4">
    <source>
        <dbReference type="EMBL" id="BAP00771.1"/>
    </source>
</evidence>
<comment type="similarity">
    <text evidence="1">Belongs to the lipase/esterase LIP3/BchO family.</text>
</comment>
<feature type="domain" description="AB hydrolase-1" evidence="3">
    <location>
        <begin position="25"/>
        <end position="256"/>
    </location>
</feature>
<dbReference type="EMBL" id="AP013353">
    <property type="protein sequence ID" value="BAP00771.1"/>
    <property type="molecule type" value="Genomic_DNA"/>
</dbReference>
<dbReference type="Pfam" id="PF00561">
    <property type="entry name" value="Abhydrolase_1"/>
    <property type="match status" value="1"/>
</dbReference>